<gene>
    <name evidence="1" type="ORF">SO694_00150055</name>
</gene>
<dbReference type="PANTHER" id="PTHR14614">
    <property type="entry name" value="HEPATOCELLULAR CARCINOMA-ASSOCIATED ANTIGEN"/>
    <property type="match status" value="1"/>
</dbReference>
<reference evidence="1 2" key="1">
    <citation type="submission" date="2024-03" db="EMBL/GenBank/DDBJ databases">
        <title>Aureococcus anophagefferens CCMP1851 and Kratosvirus quantuckense: Draft genome of a second virus-susceptible host strain in the model system.</title>
        <authorList>
            <person name="Chase E."/>
            <person name="Truchon A.R."/>
            <person name="Schepens W."/>
            <person name="Wilhelm S.W."/>
        </authorList>
    </citation>
    <scope>NUCLEOTIDE SEQUENCE [LARGE SCALE GENOMIC DNA]</scope>
    <source>
        <strain evidence="1 2">CCMP1851</strain>
    </source>
</reference>
<proteinExistence type="predicted"/>
<dbReference type="PANTHER" id="PTHR14614:SF132">
    <property type="entry name" value="PROTEIN-LYSINE METHYLTRANSFERASE C42C1.13"/>
    <property type="match status" value="1"/>
</dbReference>
<dbReference type="InterPro" id="IPR019410">
    <property type="entry name" value="Methyltransf_16"/>
</dbReference>
<dbReference type="SUPFAM" id="SSF53335">
    <property type="entry name" value="S-adenosyl-L-methionine-dependent methyltransferases"/>
    <property type="match status" value="2"/>
</dbReference>
<dbReference type="CDD" id="cd02440">
    <property type="entry name" value="AdoMet_MTases"/>
    <property type="match status" value="1"/>
</dbReference>
<dbReference type="EMBL" id="JBBJCI010000030">
    <property type="protein sequence ID" value="KAK7254404.1"/>
    <property type="molecule type" value="Genomic_DNA"/>
</dbReference>
<dbReference type="InterPro" id="IPR029063">
    <property type="entry name" value="SAM-dependent_MTases_sf"/>
</dbReference>
<evidence type="ECO:0000313" key="1">
    <source>
        <dbReference type="EMBL" id="KAK7254404.1"/>
    </source>
</evidence>
<dbReference type="Gene3D" id="3.40.50.150">
    <property type="entry name" value="Vaccinia Virus protein VP39"/>
    <property type="match status" value="2"/>
</dbReference>
<dbReference type="Proteomes" id="UP001363151">
    <property type="component" value="Unassembled WGS sequence"/>
</dbReference>
<dbReference type="Pfam" id="PF10294">
    <property type="entry name" value="Methyltransf_16"/>
    <property type="match status" value="2"/>
</dbReference>
<comment type="caution">
    <text evidence="1">The sequence shown here is derived from an EMBL/GenBank/DDBJ whole genome shotgun (WGS) entry which is preliminary data.</text>
</comment>
<keyword evidence="2" id="KW-1185">Reference proteome</keyword>
<accession>A0ABR1GEE5</accession>
<name>A0ABR1GEE5_AURAN</name>
<sequence>MAALELDYDELWGDGSAGRVAVGGVDVVVAGALGDAGFTEFGNEVWPGGKVLGEWLAARPELVRGRAVLELGAGAGLPGLVAAAAGAASTTLTDLPEALPLLRANAAANAASCPRVVVAPLAWGARRRLDAFAPDVVVAADVVYKSQLVAPLLSTLRLLARDPAQRVVLANDRRSCGQARFAGALEACDMVLEASDTVGSVLLHVFRPAAPGDGDFGGDGERCAFATPGGVAFDVVQSPRGADGLGGLVWPGAVAVAKWLGERAPFPLADCRVLDLGAGTGFLGLALAAYGARRVVLSDEFVGLAAWNGARFLERHPAADVSVRRVRWGHEDDADADDVAAGRCAPEPMDLIVGAELAPMVAGHAALAAELDRRLAMAGPRRTARAVLALAPGASQSRKFLDAAAARPSLELEVLHLDVPAIRAGDPAVAGLDLTFDDGAETLWVAVFKSR</sequence>
<protein>
    <submittedName>
        <fullName evidence="1">Lysine N-methyltransferase</fullName>
    </submittedName>
</protein>
<organism evidence="1 2">
    <name type="scientific">Aureococcus anophagefferens</name>
    <name type="common">Harmful bloom alga</name>
    <dbReference type="NCBI Taxonomy" id="44056"/>
    <lineage>
        <taxon>Eukaryota</taxon>
        <taxon>Sar</taxon>
        <taxon>Stramenopiles</taxon>
        <taxon>Ochrophyta</taxon>
        <taxon>Pelagophyceae</taxon>
        <taxon>Pelagomonadales</taxon>
        <taxon>Pelagomonadaceae</taxon>
        <taxon>Aureococcus</taxon>
    </lineage>
</organism>
<evidence type="ECO:0000313" key="2">
    <source>
        <dbReference type="Proteomes" id="UP001363151"/>
    </source>
</evidence>